<accession>A0ABP1B7D9</accession>
<evidence type="ECO:0000256" key="3">
    <source>
        <dbReference type="ARBA" id="ARBA00022723"/>
    </source>
</evidence>
<dbReference type="CDD" id="cd00487">
    <property type="entry name" value="Pep_deformylase"/>
    <property type="match status" value="1"/>
</dbReference>
<protein>
    <recommendedName>
        <fullName evidence="2 7">Peptide deformylase</fullName>
        <ecNumber evidence="2 7">3.5.1.88</ecNumber>
    </recommendedName>
</protein>
<dbReference type="InterPro" id="IPR023635">
    <property type="entry name" value="Peptide_deformylase"/>
</dbReference>
<dbReference type="EC" id="3.5.1.88" evidence="2 7"/>
<dbReference type="PRINTS" id="PR01576">
    <property type="entry name" value="PDEFORMYLASE"/>
</dbReference>
<evidence type="ECO:0000256" key="6">
    <source>
        <dbReference type="ARBA" id="ARBA00037114"/>
    </source>
</evidence>
<proteinExistence type="inferred from homology"/>
<evidence type="ECO:0000313" key="9">
    <source>
        <dbReference type="Proteomes" id="UP001497522"/>
    </source>
</evidence>
<keyword evidence="7" id="KW-0934">Plastid</keyword>
<dbReference type="PANTHER" id="PTHR10458">
    <property type="entry name" value="PEPTIDE DEFORMYLASE"/>
    <property type="match status" value="1"/>
</dbReference>
<organism evidence="8 9">
    <name type="scientific">Sphagnum jensenii</name>
    <dbReference type="NCBI Taxonomy" id="128206"/>
    <lineage>
        <taxon>Eukaryota</taxon>
        <taxon>Viridiplantae</taxon>
        <taxon>Streptophyta</taxon>
        <taxon>Embryophyta</taxon>
        <taxon>Bryophyta</taxon>
        <taxon>Sphagnophytina</taxon>
        <taxon>Sphagnopsida</taxon>
        <taxon>Sphagnales</taxon>
        <taxon>Sphagnaceae</taxon>
        <taxon>Sphagnum</taxon>
    </lineage>
</organism>
<evidence type="ECO:0000256" key="5">
    <source>
        <dbReference type="ARBA" id="ARBA00022917"/>
    </source>
</evidence>
<keyword evidence="5 7" id="KW-0648">Protein biosynthesis</keyword>
<reference evidence="8 9" key="1">
    <citation type="submission" date="2024-03" db="EMBL/GenBank/DDBJ databases">
        <authorList>
            <consortium name="ELIXIR-Norway"/>
            <consortium name="Elixir Norway"/>
        </authorList>
    </citation>
    <scope>NUCLEOTIDE SEQUENCE [LARGE SCALE GENOMIC DNA]</scope>
</reference>
<dbReference type="Gene3D" id="3.90.45.10">
    <property type="entry name" value="Peptide deformylase"/>
    <property type="match status" value="1"/>
</dbReference>
<dbReference type="NCBIfam" id="TIGR00079">
    <property type="entry name" value="pept_deformyl"/>
    <property type="match status" value="1"/>
</dbReference>
<keyword evidence="7" id="KW-0150">Chloroplast</keyword>
<dbReference type="SUPFAM" id="SSF56420">
    <property type="entry name" value="Peptide deformylase"/>
    <property type="match status" value="1"/>
</dbReference>
<comment type="catalytic activity">
    <reaction evidence="7">
        <text>N-terminal N-formyl-L-methionyl-[peptide] + H2O = N-terminal L-methionyl-[peptide] + formate</text>
        <dbReference type="Rhea" id="RHEA:24420"/>
        <dbReference type="Rhea" id="RHEA-COMP:10639"/>
        <dbReference type="Rhea" id="RHEA-COMP:10640"/>
        <dbReference type="ChEBI" id="CHEBI:15377"/>
        <dbReference type="ChEBI" id="CHEBI:15740"/>
        <dbReference type="ChEBI" id="CHEBI:49298"/>
        <dbReference type="ChEBI" id="CHEBI:64731"/>
        <dbReference type="EC" id="3.5.1.88"/>
    </reaction>
</comment>
<dbReference type="HAMAP" id="MF_00163">
    <property type="entry name" value="Pep_deformylase"/>
    <property type="match status" value="1"/>
</dbReference>
<dbReference type="EMBL" id="OZ023703">
    <property type="protein sequence ID" value="CAK9870928.1"/>
    <property type="molecule type" value="Genomic_DNA"/>
</dbReference>
<dbReference type="Proteomes" id="UP001497522">
    <property type="component" value="Chromosome 2"/>
</dbReference>
<comment type="similarity">
    <text evidence="1 7">Belongs to the polypeptide deformylase family.</text>
</comment>
<evidence type="ECO:0000256" key="2">
    <source>
        <dbReference type="ARBA" id="ARBA00012175"/>
    </source>
</evidence>
<gene>
    <name evidence="8" type="ORF">CSSPJE1EN2_LOCUS13596</name>
</gene>
<evidence type="ECO:0000256" key="7">
    <source>
        <dbReference type="RuleBase" id="RU362111"/>
    </source>
</evidence>
<sequence>MPAAPATSLQLLSATAPPAPPLPLPFPRCKCYGSSCWVVQATTRSAAAAAAAARGSGWNSHGWRTRLGSKMDLRMPHLVDTAPFCSVVQAPSSPSSHGHANTVHHPVTVPMSFFGYGKAKVPDVVQAGDPVLHEPAEEVKKEDIGSVHIEKTINDMVATMRNAPGVGLAAPQIGVPLQIIVLEDTTELMSYTSVEECEAQHRYPFDLLVIINPKLTKKANSGSAFFFEGCLSVEGYRALVERCFEVEVSGLGRDGQPITVTAKGWKARILQHECDHLQGILYVDRMVPRSFRTTQNLRLPLPAGCPRPGICMSQFCT</sequence>
<dbReference type="PANTHER" id="PTHR10458:SF2">
    <property type="entry name" value="PEPTIDE DEFORMYLASE, MITOCHONDRIAL"/>
    <property type="match status" value="1"/>
</dbReference>
<comment type="function">
    <text evidence="6 7">Removes the formyl group from the N-terminal Met of newly synthesized proteins.</text>
</comment>
<evidence type="ECO:0000256" key="4">
    <source>
        <dbReference type="ARBA" id="ARBA00022801"/>
    </source>
</evidence>
<keyword evidence="3 7" id="KW-0479">Metal-binding</keyword>
<keyword evidence="9" id="KW-1185">Reference proteome</keyword>
<evidence type="ECO:0000313" key="8">
    <source>
        <dbReference type="EMBL" id="CAK9870928.1"/>
    </source>
</evidence>
<dbReference type="Pfam" id="PF01327">
    <property type="entry name" value="Pep_deformylase"/>
    <property type="match status" value="1"/>
</dbReference>
<keyword evidence="4 7" id="KW-0378">Hydrolase</keyword>
<name>A0ABP1B7D9_9BRYO</name>
<dbReference type="InterPro" id="IPR036821">
    <property type="entry name" value="Peptide_deformylase_sf"/>
</dbReference>
<comment type="subcellular location">
    <subcellularLocation>
        <location evidence="7">Plastid</location>
        <location evidence="7">Chloroplast</location>
    </subcellularLocation>
</comment>
<evidence type="ECO:0000256" key="1">
    <source>
        <dbReference type="ARBA" id="ARBA00010759"/>
    </source>
</evidence>
<dbReference type="NCBIfam" id="NF001159">
    <property type="entry name" value="PRK00150.1-3"/>
    <property type="match status" value="1"/>
</dbReference>
<keyword evidence="7" id="KW-0809">Transit peptide</keyword>